<dbReference type="Proteomes" id="UP000485058">
    <property type="component" value="Unassembled WGS sequence"/>
</dbReference>
<evidence type="ECO:0000256" key="1">
    <source>
        <dbReference type="SAM" id="MobiDB-lite"/>
    </source>
</evidence>
<proteinExistence type="predicted"/>
<sequence length="144" mass="15615">MGQEGGGQPCTAPGPQQQLSHQPSASSDLERLMVQVTPMISLDCSGQPVAQALRSLTLDAVWRFYAEPSVYGREVYTLGGARGPSLCYFVPYLSAIQLFTAASPRDGQQRPMQVLPVGIVGLKWYNMFGERWLEPLTVDGPGGQ</sequence>
<reference evidence="2 3" key="1">
    <citation type="submission" date="2020-02" db="EMBL/GenBank/DDBJ databases">
        <title>Draft genome sequence of Haematococcus lacustris strain NIES-144.</title>
        <authorList>
            <person name="Morimoto D."/>
            <person name="Nakagawa S."/>
            <person name="Yoshida T."/>
            <person name="Sawayama S."/>
        </authorList>
    </citation>
    <scope>NUCLEOTIDE SEQUENCE [LARGE SCALE GENOMIC DNA]</scope>
    <source>
        <strain evidence="2 3">NIES-144</strain>
    </source>
</reference>
<feature type="compositionally biased region" description="Polar residues" evidence="1">
    <location>
        <begin position="14"/>
        <end position="24"/>
    </location>
</feature>
<comment type="caution">
    <text evidence="2">The sequence shown here is derived from an EMBL/GenBank/DDBJ whole genome shotgun (WGS) entry which is preliminary data.</text>
</comment>
<dbReference type="Pfam" id="PF05623">
    <property type="entry name" value="DUF789"/>
    <property type="match status" value="1"/>
</dbReference>
<feature type="non-terminal residue" evidence="2">
    <location>
        <position position="1"/>
    </location>
</feature>
<feature type="region of interest" description="Disordered" evidence="1">
    <location>
        <begin position="1"/>
        <end position="24"/>
    </location>
</feature>
<dbReference type="PANTHER" id="PTHR32010">
    <property type="entry name" value="PHOTOSYSTEM II STABILITY/ASSEMBLY FACTOR HCF136, CHLOROPLASTIC"/>
    <property type="match status" value="1"/>
</dbReference>
<dbReference type="PANTHER" id="PTHR32010:SF18">
    <property type="entry name" value="DUF789 FAMILY PROTEIN"/>
    <property type="match status" value="1"/>
</dbReference>
<name>A0A699Z7J9_HAELA</name>
<dbReference type="AlphaFoldDB" id="A0A699Z7J9"/>
<protein>
    <submittedName>
        <fullName evidence="2">Uncharacterized protein</fullName>
    </submittedName>
</protein>
<organism evidence="2 3">
    <name type="scientific">Haematococcus lacustris</name>
    <name type="common">Green alga</name>
    <name type="synonym">Haematococcus pluvialis</name>
    <dbReference type="NCBI Taxonomy" id="44745"/>
    <lineage>
        <taxon>Eukaryota</taxon>
        <taxon>Viridiplantae</taxon>
        <taxon>Chlorophyta</taxon>
        <taxon>core chlorophytes</taxon>
        <taxon>Chlorophyceae</taxon>
        <taxon>CS clade</taxon>
        <taxon>Chlamydomonadales</taxon>
        <taxon>Haematococcaceae</taxon>
        <taxon>Haematococcus</taxon>
    </lineage>
</organism>
<gene>
    <name evidence="2" type="ORF">HaLaN_15435</name>
</gene>
<dbReference type="InterPro" id="IPR008507">
    <property type="entry name" value="DUF789"/>
</dbReference>
<keyword evidence="3" id="KW-1185">Reference proteome</keyword>
<accession>A0A699Z7J9</accession>
<dbReference type="EMBL" id="BLLF01001326">
    <property type="protein sequence ID" value="GFH18603.1"/>
    <property type="molecule type" value="Genomic_DNA"/>
</dbReference>
<feature type="non-terminal residue" evidence="2">
    <location>
        <position position="144"/>
    </location>
</feature>
<evidence type="ECO:0000313" key="2">
    <source>
        <dbReference type="EMBL" id="GFH18603.1"/>
    </source>
</evidence>
<evidence type="ECO:0000313" key="3">
    <source>
        <dbReference type="Proteomes" id="UP000485058"/>
    </source>
</evidence>